<dbReference type="InterPro" id="IPR029035">
    <property type="entry name" value="DHS-like_NAD/FAD-binding_dom"/>
</dbReference>
<evidence type="ECO:0000313" key="2">
    <source>
        <dbReference type="EMBL" id="KAJ3577955.1"/>
    </source>
</evidence>
<feature type="compositionally biased region" description="Basic residues" evidence="1">
    <location>
        <begin position="11"/>
        <end position="21"/>
    </location>
</feature>
<dbReference type="SUPFAM" id="SSF52467">
    <property type="entry name" value="DHS-like NAD/FAD-binding domain"/>
    <property type="match status" value="1"/>
</dbReference>
<dbReference type="Proteomes" id="UP001148614">
    <property type="component" value="Unassembled WGS sequence"/>
</dbReference>
<comment type="caution">
    <text evidence="2">The sequence shown here is derived from an EMBL/GenBank/DDBJ whole genome shotgun (WGS) entry which is preliminary data.</text>
</comment>
<evidence type="ECO:0000256" key="1">
    <source>
        <dbReference type="SAM" id="MobiDB-lite"/>
    </source>
</evidence>
<feature type="region of interest" description="Disordered" evidence="1">
    <location>
        <begin position="1"/>
        <end position="47"/>
    </location>
</feature>
<proteinExistence type="predicted"/>
<keyword evidence="3" id="KW-1185">Reference proteome</keyword>
<gene>
    <name evidence="2" type="ORF">NPX13_g2611</name>
</gene>
<evidence type="ECO:0008006" key="4">
    <source>
        <dbReference type="Google" id="ProtNLM"/>
    </source>
</evidence>
<sequence>MKGAKQQVAGRVKRAYTRRAKPGQQQQRDQKKLNAESTTTLNGGSGAGGGGFAATAAASGYPVHVTEVVDDQLVGHLPPPQPIHSDVSELQERVNDLGDSWETESIFEDIIGDISQETLPDDVDACTREQSVAFRQQLRAIGPNAFCRLHIDSGAITARKMLTAFGIRPPEFLEGRPDEAYYGLLTLAMTRELNKRAKIMSYNSVDDAVHLLQKSRNIVVLTGAGISTRSASPISALKRPGCTRN</sequence>
<accession>A0A9W8NJR5</accession>
<dbReference type="Gene3D" id="3.40.50.1220">
    <property type="entry name" value="TPP-binding domain"/>
    <property type="match status" value="1"/>
</dbReference>
<reference evidence="2" key="1">
    <citation type="submission" date="2022-07" db="EMBL/GenBank/DDBJ databases">
        <title>Genome Sequence of Xylaria arbuscula.</title>
        <authorList>
            <person name="Buettner E."/>
        </authorList>
    </citation>
    <scope>NUCLEOTIDE SEQUENCE</scope>
    <source>
        <strain evidence="2">VT107</strain>
    </source>
</reference>
<name>A0A9W8NJR5_9PEZI</name>
<protein>
    <recommendedName>
        <fullName evidence="4">Deacetylase sirtuin-type domain-containing protein</fullName>
    </recommendedName>
</protein>
<dbReference type="AlphaFoldDB" id="A0A9W8NJR5"/>
<organism evidence="2 3">
    <name type="scientific">Xylaria arbuscula</name>
    <dbReference type="NCBI Taxonomy" id="114810"/>
    <lineage>
        <taxon>Eukaryota</taxon>
        <taxon>Fungi</taxon>
        <taxon>Dikarya</taxon>
        <taxon>Ascomycota</taxon>
        <taxon>Pezizomycotina</taxon>
        <taxon>Sordariomycetes</taxon>
        <taxon>Xylariomycetidae</taxon>
        <taxon>Xylariales</taxon>
        <taxon>Xylariaceae</taxon>
        <taxon>Xylaria</taxon>
    </lineage>
</organism>
<dbReference type="VEuPathDB" id="FungiDB:F4678DRAFT_302809"/>
<evidence type="ECO:0000313" key="3">
    <source>
        <dbReference type="Proteomes" id="UP001148614"/>
    </source>
</evidence>
<dbReference type="EMBL" id="JANPWZ010000282">
    <property type="protein sequence ID" value="KAJ3577955.1"/>
    <property type="molecule type" value="Genomic_DNA"/>
</dbReference>